<dbReference type="Proteomes" id="UP001165541">
    <property type="component" value="Unassembled WGS sequence"/>
</dbReference>
<evidence type="ECO:0008006" key="3">
    <source>
        <dbReference type="Google" id="ProtNLM"/>
    </source>
</evidence>
<reference evidence="1" key="1">
    <citation type="submission" date="2022-05" db="EMBL/GenBank/DDBJ databases">
        <title>Schlegelella sp. nov., isolated from mangrove soil.</title>
        <authorList>
            <person name="Liu Y."/>
            <person name="Ge X."/>
            <person name="Liu W."/>
        </authorList>
    </citation>
    <scope>NUCLEOTIDE SEQUENCE</scope>
    <source>
        <strain evidence="1">S2-27</strain>
    </source>
</reference>
<evidence type="ECO:0000313" key="2">
    <source>
        <dbReference type="Proteomes" id="UP001165541"/>
    </source>
</evidence>
<evidence type="ECO:0000313" key="1">
    <source>
        <dbReference type="EMBL" id="MCM5682934.1"/>
    </source>
</evidence>
<gene>
    <name evidence="1" type="ORF">M8A51_25710</name>
</gene>
<protein>
    <recommendedName>
        <fullName evidence="3">BON domain-containing protein</fullName>
    </recommendedName>
</protein>
<dbReference type="EMBL" id="JAMKFE010000027">
    <property type="protein sequence ID" value="MCM5682934.1"/>
    <property type="molecule type" value="Genomic_DNA"/>
</dbReference>
<dbReference type="RefSeq" id="WP_251781477.1">
    <property type="nucleotide sequence ID" value="NZ_JAMKFE010000027.1"/>
</dbReference>
<keyword evidence="2" id="KW-1185">Reference proteome</keyword>
<name>A0ABT0YWX3_9BURK</name>
<organism evidence="1 2">
    <name type="scientific">Caldimonas mangrovi</name>
    <dbReference type="NCBI Taxonomy" id="2944811"/>
    <lineage>
        <taxon>Bacteria</taxon>
        <taxon>Pseudomonadati</taxon>
        <taxon>Pseudomonadota</taxon>
        <taxon>Betaproteobacteria</taxon>
        <taxon>Burkholderiales</taxon>
        <taxon>Sphaerotilaceae</taxon>
        <taxon>Caldimonas</taxon>
    </lineage>
</organism>
<sequence>MATDAATTLKKLAREAELEVIEKADGHFIIVGGLVIVHWWPHSRRMTAYVEGAPQGRSYVTAKQVVNIATKGQP</sequence>
<comment type="caution">
    <text evidence="1">The sequence shown here is derived from an EMBL/GenBank/DDBJ whole genome shotgun (WGS) entry which is preliminary data.</text>
</comment>
<accession>A0ABT0YWX3</accession>
<proteinExistence type="predicted"/>